<gene>
    <name evidence="1" type="ordered locus">Trebr_2406</name>
</gene>
<protein>
    <submittedName>
        <fullName evidence="1">Uncharacterized protein</fullName>
    </submittedName>
</protein>
<dbReference type="RefSeq" id="WP_013759514.1">
    <property type="nucleotide sequence ID" value="NC_015500.1"/>
</dbReference>
<dbReference type="OrthoDB" id="9969614at2"/>
<dbReference type="EMBL" id="CP002696">
    <property type="protein sequence ID" value="AEE17813.1"/>
    <property type="molecule type" value="Genomic_DNA"/>
</dbReference>
<dbReference type="AlphaFoldDB" id="F4LMS3"/>
<proteinExistence type="predicted"/>
<organism evidence="1 2">
    <name type="scientific">Treponema brennaborense (strain DSM 12168 / CIP 105900 / DD5/3)</name>
    <dbReference type="NCBI Taxonomy" id="906968"/>
    <lineage>
        <taxon>Bacteria</taxon>
        <taxon>Pseudomonadati</taxon>
        <taxon>Spirochaetota</taxon>
        <taxon>Spirochaetia</taxon>
        <taxon>Spirochaetales</taxon>
        <taxon>Treponemataceae</taxon>
        <taxon>Treponema</taxon>
    </lineage>
</organism>
<name>F4LMS3_TREBD</name>
<dbReference type="KEGG" id="tbe:Trebr_2406"/>
<dbReference type="HOGENOM" id="CLU_1844211_0_0_12"/>
<evidence type="ECO:0000313" key="2">
    <source>
        <dbReference type="Proteomes" id="UP000006546"/>
    </source>
</evidence>
<accession>F4LMS3</accession>
<sequence>MKYSSYIAVPGVCAICAFLCFSGCQSDKNGNKGTETAVSVQTVTAASGSVLVPAASHSYLNENNIGEVLSVTGFLRGSDGKWTLLENPESKSRVTFILIVPAELEGFFSTLNEASVTVTGILTEASAVWTKTLAVTAVQ</sequence>
<keyword evidence="2" id="KW-1185">Reference proteome</keyword>
<evidence type="ECO:0000313" key="1">
    <source>
        <dbReference type="EMBL" id="AEE17813.1"/>
    </source>
</evidence>
<reference evidence="2" key="1">
    <citation type="submission" date="2011-04" db="EMBL/GenBank/DDBJ databases">
        <title>The complete genome of Treponema brennaborense DSM 12168.</title>
        <authorList>
            <person name="Lucas S."/>
            <person name="Han J."/>
            <person name="Lapidus A."/>
            <person name="Bruce D."/>
            <person name="Goodwin L."/>
            <person name="Pitluck S."/>
            <person name="Peters L."/>
            <person name="Kyrpides N."/>
            <person name="Mavromatis K."/>
            <person name="Ivanova N."/>
            <person name="Mikhailova N."/>
            <person name="Pagani I."/>
            <person name="Teshima H."/>
            <person name="Detter J.C."/>
            <person name="Tapia R."/>
            <person name="Han C."/>
            <person name="Land M."/>
            <person name="Hauser L."/>
            <person name="Markowitz V."/>
            <person name="Cheng J.-F."/>
            <person name="Hugenholtz P."/>
            <person name="Woyke T."/>
            <person name="Wu D."/>
            <person name="Gronow S."/>
            <person name="Wellnitz S."/>
            <person name="Brambilla E."/>
            <person name="Klenk H.-P."/>
            <person name="Eisen J.A."/>
        </authorList>
    </citation>
    <scope>NUCLEOTIDE SEQUENCE [LARGE SCALE GENOMIC DNA]</scope>
    <source>
        <strain evidence="2">DSM 12168 / CIP 105900 / DD5/3</strain>
    </source>
</reference>
<dbReference type="Proteomes" id="UP000006546">
    <property type="component" value="Chromosome"/>
</dbReference>